<comment type="caution">
    <text evidence="5">The sequence shown here is derived from an EMBL/GenBank/DDBJ whole genome shotgun (WGS) entry which is preliminary data.</text>
</comment>
<dbReference type="Pfam" id="PF12804">
    <property type="entry name" value="NTP_transf_3"/>
    <property type="match status" value="1"/>
</dbReference>
<name>A0A2V2LC60_9RHOB</name>
<dbReference type="Gene3D" id="3.90.550.10">
    <property type="entry name" value="Spore Coat Polysaccharide Biosynthesis Protein SpsA, Chain A"/>
    <property type="match status" value="1"/>
</dbReference>
<dbReference type="RefSeq" id="WP_109811565.1">
    <property type="nucleotide sequence ID" value="NZ_QGKU01000032.1"/>
</dbReference>
<evidence type="ECO:0000256" key="3">
    <source>
        <dbReference type="ARBA" id="ARBA00022842"/>
    </source>
</evidence>
<dbReference type="Proteomes" id="UP000245680">
    <property type="component" value="Unassembled WGS sequence"/>
</dbReference>
<dbReference type="InterPro" id="IPR050065">
    <property type="entry name" value="GlmU-like"/>
</dbReference>
<keyword evidence="2" id="KW-0548">Nucleotidyltransferase</keyword>
<dbReference type="CDD" id="cd06422">
    <property type="entry name" value="NTP_transferase_like_1"/>
    <property type="match status" value="1"/>
</dbReference>
<dbReference type="GO" id="GO:0016779">
    <property type="term" value="F:nucleotidyltransferase activity"/>
    <property type="evidence" value="ECO:0007669"/>
    <property type="project" value="UniProtKB-KW"/>
</dbReference>
<organism evidence="5 6">
    <name type="scientific">Meridianimarinicoccus roseus</name>
    <dbReference type="NCBI Taxonomy" id="2072018"/>
    <lineage>
        <taxon>Bacteria</taxon>
        <taxon>Pseudomonadati</taxon>
        <taxon>Pseudomonadota</taxon>
        <taxon>Alphaproteobacteria</taxon>
        <taxon>Rhodobacterales</taxon>
        <taxon>Paracoccaceae</taxon>
        <taxon>Meridianimarinicoccus</taxon>
    </lineage>
</organism>
<dbReference type="PANTHER" id="PTHR43584:SF8">
    <property type="entry name" value="N-ACETYLMURAMATE ALPHA-1-PHOSPHATE URIDYLYLTRANSFERASE"/>
    <property type="match status" value="1"/>
</dbReference>
<keyword evidence="6" id="KW-1185">Reference proteome</keyword>
<keyword evidence="1 5" id="KW-0808">Transferase</keyword>
<dbReference type="InterPro" id="IPR029044">
    <property type="entry name" value="Nucleotide-diphossugar_trans"/>
</dbReference>
<evidence type="ECO:0000313" key="6">
    <source>
        <dbReference type="Proteomes" id="UP000245680"/>
    </source>
</evidence>
<dbReference type="SUPFAM" id="SSF53448">
    <property type="entry name" value="Nucleotide-diphospho-sugar transferases"/>
    <property type="match status" value="1"/>
</dbReference>
<dbReference type="OrthoDB" id="9788272at2"/>
<dbReference type="PANTHER" id="PTHR43584">
    <property type="entry name" value="NUCLEOTIDYL TRANSFERASE"/>
    <property type="match status" value="1"/>
</dbReference>
<evidence type="ECO:0000313" key="5">
    <source>
        <dbReference type="EMBL" id="PWR02905.1"/>
    </source>
</evidence>
<keyword evidence="3" id="KW-0460">Magnesium</keyword>
<gene>
    <name evidence="5" type="ORF">DKT77_10055</name>
</gene>
<protein>
    <submittedName>
        <fullName evidence="5">Nucleotidyltransferase</fullName>
    </submittedName>
</protein>
<evidence type="ECO:0000256" key="2">
    <source>
        <dbReference type="ARBA" id="ARBA00022695"/>
    </source>
</evidence>
<dbReference type="AlphaFoldDB" id="A0A2V2LC60"/>
<feature type="domain" description="MobA-like NTP transferase" evidence="4">
    <location>
        <begin position="10"/>
        <end position="131"/>
    </location>
</feature>
<accession>A0A2V2LC60</accession>
<proteinExistence type="predicted"/>
<sequence length="233" mass="24438">MPQDPDALMLFAAGFGTRMGALTQDRPKPLIPVAGRPLIEHALAIADAAGIARRVVNAHYLADQLAAYLDGRGVAISHEQPDILDTGGGLRAALPLLGDGPVFTMNTDAVWTGPNPLTALYKAWRGDRMQALLMLVPADRAAGHDGPGDFALAPDGRITRGVGYVYTGAQIVDPSGLALIRQTAFSLNRLWDRIAADGGLYGTVHVGGWCDVGHPGGIAEAEAMLTHPPALLK</sequence>
<evidence type="ECO:0000259" key="4">
    <source>
        <dbReference type="Pfam" id="PF12804"/>
    </source>
</evidence>
<evidence type="ECO:0000256" key="1">
    <source>
        <dbReference type="ARBA" id="ARBA00022679"/>
    </source>
</evidence>
<dbReference type="EMBL" id="QGKU01000032">
    <property type="protein sequence ID" value="PWR02905.1"/>
    <property type="molecule type" value="Genomic_DNA"/>
</dbReference>
<reference evidence="5 6" key="1">
    <citation type="submission" date="2018-05" db="EMBL/GenBank/DDBJ databases">
        <title>Rhodobacteraceae gen. nov., sp. nov. isolated from sea water.</title>
        <authorList>
            <person name="Ren Y."/>
        </authorList>
    </citation>
    <scope>NUCLEOTIDE SEQUENCE [LARGE SCALE GENOMIC DNA]</scope>
    <source>
        <strain evidence="5 6">TG-679</strain>
    </source>
</reference>
<dbReference type="InterPro" id="IPR025877">
    <property type="entry name" value="MobA-like_NTP_Trfase"/>
</dbReference>